<dbReference type="EMBL" id="VJWX01000373">
    <property type="protein sequence ID" value="TVT32326.1"/>
    <property type="molecule type" value="Genomic_DNA"/>
</dbReference>
<dbReference type="PROSITE" id="PS50893">
    <property type="entry name" value="ABC_TRANSPORTER_2"/>
    <property type="match status" value="1"/>
</dbReference>
<reference evidence="15 16" key="1">
    <citation type="submission" date="2019-07" db="EMBL/GenBank/DDBJ databases">
        <authorList>
            <person name="Duangmal K."/>
            <person name="Teo W.F.A."/>
        </authorList>
    </citation>
    <scope>NUCLEOTIDE SEQUENCE [LARGE SCALE GENOMIC DNA]</scope>
    <source>
        <strain evidence="15 16">TBRC 6029</strain>
    </source>
</reference>
<feature type="transmembrane region" description="Helical" evidence="11">
    <location>
        <begin position="360"/>
        <end position="382"/>
    </location>
</feature>
<feature type="transmembrane region" description="Helical" evidence="11">
    <location>
        <begin position="249"/>
        <end position="274"/>
    </location>
</feature>
<evidence type="ECO:0000313" key="16">
    <source>
        <dbReference type="Proteomes" id="UP000320011"/>
    </source>
</evidence>
<dbReference type="PANTHER" id="PTHR43297">
    <property type="entry name" value="OLIGOPEPTIDE TRANSPORT ATP-BINDING PROTEIN APPD"/>
    <property type="match status" value="1"/>
</dbReference>
<keyword evidence="8 15" id="KW-0067">ATP-binding</keyword>
<feature type="region of interest" description="Disordered" evidence="12">
    <location>
        <begin position="43"/>
        <end position="162"/>
    </location>
</feature>
<evidence type="ECO:0000256" key="10">
    <source>
        <dbReference type="ARBA" id="ARBA00023136"/>
    </source>
</evidence>
<evidence type="ECO:0000259" key="13">
    <source>
        <dbReference type="PROSITE" id="PS50893"/>
    </source>
</evidence>
<evidence type="ECO:0000256" key="3">
    <source>
        <dbReference type="ARBA" id="ARBA00005417"/>
    </source>
</evidence>
<name>A0A558B740_9PSEU</name>
<organism evidence="15 16">
    <name type="scientific">Amycolatopsis rhizosphaerae</name>
    <dbReference type="NCBI Taxonomy" id="2053003"/>
    <lineage>
        <taxon>Bacteria</taxon>
        <taxon>Bacillati</taxon>
        <taxon>Actinomycetota</taxon>
        <taxon>Actinomycetes</taxon>
        <taxon>Pseudonocardiales</taxon>
        <taxon>Pseudonocardiaceae</taxon>
        <taxon>Amycolatopsis</taxon>
    </lineage>
</organism>
<dbReference type="NCBIfam" id="TIGR01727">
    <property type="entry name" value="oligo_HPY"/>
    <property type="match status" value="1"/>
</dbReference>
<feature type="compositionally biased region" description="Low complexity" evidence="12">
    <location>
        <begin position="76"/>
        <end position="99"/>
    </location>
</feature>
<reference evidence="15 16" key="2">
    <citation type="submission" date="2019-08" db="EMBL/GenBank/DDBJ databases">
        <title>Amycolatopsis acidicola sp. nov., isolated from peat swamp forest soil.</title>
        <authorList>
            <person name="Srisuk N."/>
        </authorList>
    </citation>
    <scope>NUCLEOTIDE SEQUENCE [LARGE SCALE GENOMIC DNA]</scope>
    <source>
        <strain evidence="15 16">TBRC 6029</strain>
    </source>
</reference>
<evidence type="ECO:0000259" key="14">
    <source>
        <dbReference type="PROSITE" id="PS50928"/>
    </source>
</evidence>
<dbReference type="InterPro" id="IPR013563">
    <property type="entry name" value="Oligopep_ABC_C"/>
</dbReference>
<evidence type="ECO:0000313" key="15">
    <source>
        <dbReference type="EMBL" id="TVT32326.1"/>
    </source>
</evidence>
<dbReference type="Proteomes" id="UP000320011">
    <property type="component" value="Unassembled WGS sequence"/>
</dbReference>
<dbReference type="Gene3D" id="1.10.3720.10">
    <property type="entry name" value="MetI-like"/>
    <property type="match status" value="1"/>
</dbReference>
<dbReference type="GO" id="GO:0016887">
    <property type="term" value="F:ATP hydrolysis activity"/>
    <property type="evidence" value="ECO:0007669"/>
    <property type="project" value="InterPro"/>
</dbReference>
<keyword evidence="4 11" id="KW-0813">Transport</keyword>
<feature type="transmembrane region" description="Helical" evidence="11">
    <location>
        <begin position="312"/>
        <end position="329"/>
    </location>
</feature>
<dbReference type="GO" id="GO:0015833">
    <property type="term" value="P:peptide transport"/>
    <property type="evidence" value="ECO:0007669"/>
    <property type="project" value="InterPro"/>
</dbReference>
<dbReference type="InterPro" id="IPR003439">
    <property type="entry name" value="ABC_transporter-like_ATP-bd"/>
</dbReference>
<dbReference type="Gene3D" id="3.40.50.300">
    <property type="entry name" value="P-loop containing nucleotide triphosphate hydrolases"/>
    <property type="match status" value="1"/>
</dbReference>
<feature type="domain" description="ABC transmembrane type-1" evidence="14">
    <location>
        <begin position="247"/>
        <end position="437"/>
    </location>
</feature>
<keyword evidence="16" id="KW-1185">Reference proteome</keyword>
<feature type="domain" description="ABC transporter" evidence="13">
    <location>
        <begin position="502"/>
        <end position="743"/>
    </location>
</feature>
<feature type="compositionally biased region" description="Basic and acidic residues" evidence="12">
    <location>
        <begin position="104"/>
        <end position="149"/>
    </location>
</feature>
<evidence type="ECO:0000256" key="6">
    <source>
        <dbReference type="ARBA" id="ARBA00022692"/>
    </source>
</evidence>
<accession>A0A558B740</accession>
<dbReference type="InterPro" id="IPR000515">
    <property type="entry name" value="MetI-like"/>
</dbReference>
<gene>
    <name evidence="15" type="ORF">FNH05_27765</name>
</gene>
<dbReference type="PROSITE" id="PS50928">
    <property type="entry name" value="ABC_TM1"/>
    <property type="match status" value="1"/>
</dbReference>
<dbReference type="PROSITE" id="PS00211">
    <property type="entry name" value="ABC_TRANSPORTER_1"/>
    <property type="match status" value="1"/>
</dbReference>
<comment type="similarity">
    <text evidence="11">Belongs to the binding-protein-dependent transport system permease family.</text>
</comment>
<sequence length="823" mass="86812">MAGRGRRPVPHEWIREHERFLRRLAAVAGPARDLVVAAGRRAAHPDRAHLDGGGAGPGLRAHGARRRAAAAGGGRAQRAAQRADQPADGARAAGRLPPGRRGGHRNDLRAARDGPEPDRGGQGRGRLEGAGLRDHDRGRVRPGEPDRGRAVPGREPPAEEPVVRRRRLVERLSSPGRPGISFRRLTPASRIALGVLVVLVLAAVLGRLAATHDPDALSTDTSGPGGAHWFGTDSSGRDIFSRLVYGTRWSLAIGLGAVAFALVCGALIGSLAATTRRWVDEVVMRVLDVVMAFPGIALAAVLVAVFGHAVPVLILAIGFVNVPAIARVVRANVLAQYGEDYVAAERIIGAKRWFILGRHVAVNCAAPILVFCTVMVADAIVFEASLSFIGAGIQPPNPSWGSVLADGKDLVLTGGWWATLFPGLLILVTVLALNVLAEGISDALAAPSTRGTAAKAEEALPAEEAAAPAEEHETVVPLPGLLRTGERLARRARELDGAPTVLEVDRLAISFPGRHNGVDVVDDVSFTVRAGEVLGLIGESGCGKSLTALSVLGLQPAEARVSGAIRFGGEDLLAMRPRQLRRHLGRDLAMIYQDALSSLNPAMTIRAQLRQFTRRGGTRTPAELLELVNLDPDRTLRAYPHELSGGQRQRVLIAMALSRDPKLIVADEPTTALDVTVQAQVMALLARLKDELGFALVLVSHDLALVSEVADRVVVLYGGQVTEAGTAAQVIGSPSHHYTRGLLGAVLSLEENDTTLARIKGAVPSPADFPPGCRFSGRCPAARPVCRTEPPAPEGVATGHLVRCHFPVRAADLGARTGEGVPA</sequence>
<dbReference type="GO" id="GO:0055085">
    <property type="term" value="P:transmembrane transport"/>
    <property type="evidence" value="ECO:0007669"/>
    <property type="project" value="InterPro"/>
</dbReference>
<dbReference type="Pfam" id="PF00005">
    <property type="entry name" value="ABC_tran"/>
    <property type="match status" value="1"/>
</dbReference>
<dbReference type="GO" id="GO:0005886">
    <property type="term" value="C:plasma membrane"/>
    <property type="evidence" value="ECO:0007669"/>
    <property type="project" value="UniProtKB-SubCell"/>
</dbReference>
<dbReference type="SUPFAM" id="SSF52540">
    <property type="entry name" value="P-loop containing nucleoside triphosphate hydrolases"/>
    <property type="match status" value="1"/>
</dbReference>
<keyword evidence="7" id="KW-0547">Nucleotide-binding</keyword>
<dbReference type="SMART" id="SM00382">
    <property type="entry name" value="AAA"/>
    <property type="match status" value="1"/>
</dbReference>
<dbReference type="FunFam" id="3.40.50.300:FF:000016">
    <property type="entry name" value="Oligopeptide ABC transporter ATP-binding component"/>
    <property type="match status" value="1"/>
</dbReference>
<dbReference type="InterPro" id="IPR017871">
    <property type="entry name" value="ABC_transporter-like_CS"/>
</dbReference>
<keyword evidence="6 11" id="KW-0812">Transmembrane</keyword>
<dbReference type="PANTHER" id="PTHR43297:SF2">
    <property type="entry name" value="DIPEPTIDE TRANSPORT ATP-BINDING PROTEIN DPPD"/>
    <property type="match status" value="1"/>
</dbReference>
<dbReference type="SUPFAM" id="SSF161098">
    <property type="entry name" value="MetI-like"/>
    <property type="match status" value="1"/>
</dbReference>
<dbReference type="InterPro" id="IPR003593">
    <property type="entry name" value="AAA+_ATPase"/>
</dbReference>
<feature type="transmembrane region" description="Helical" evidence="11">
    <location>
        <begin position="191"/>
        <end position="210"/>
    </location>
</feature>
<evidence type="ECO:0000256" key="1">
    <source>
        <dbReference type="ARBA" id="ARBA00004141"/>
    </source>
</evidence>
<evidence type="ECO:0000256" key="8">
    <source>
        <dbReference type="ARBA" id="ARBA00022840"/>
    </source>
</evidence>
<dbReference type="GO" id="GO:0005524">
    <property type="term" value="F:ATP binding"/>
    <property type="evidence" value="ECO:0007669"/>
    <property type="project" value="UniProtKB-KW"/>
</dbReference>
<proteinExistence type="inferred from homology"/>
<dbReference type="CDD" id="cd06261">
    <property type="entry name" value="TM_PBP2"/>
    <property type="match status" value="1"/>
</dbReference>
<protein>
    <submittedName>
        <fullName evidence="15">Dipeptide/oligopeptide/nickel ABC transporter permease/ATP-binding protein</fullName>
    </submittedName>
</protein>
<evidence type="ECO:0000256" key="5">
    <source>
        <dbReference type="ARBA" id="ARBA00022475"/>
    </source>
</evidence>
<evidence type="ECO:0000256" key="11">
    <source>
        <dbReference type="RuleBase" id="RU363032"/>
    </source>
</evidence>
<comment type="similarity">
    <text evidence="3">Belongs to the ABC transporter superfamily.</text>
</comment>
<dbReference type="InterPro" id="IPR027417">
    <property type="entry name" value="P-loop_NTPase"/>
</dbReference>
<evidence type="ECO:0000256" key="7">
    <source>
        <dbReference type="ARBA" id="ARBA00022741"/>
    </source>
</evidence>
<feature type="transmembrane region" description="Helical" evidence="11">
    <location>
        <begin position="416"/>
        <end position="437"/>
    </location>
</feature>
<keyword evidence="10 11" id="KW-0472">Membrane</keyword>
<dbReference type="InterPro" id="IPR050388">
    <property type="entry name" value="ABC_Ni/Peptide_Import"/>
</dbReference>
<comment type="subcellular location">
    <subcellularLocation>
        <location evidence="11">Cell membrane</location>
        <topology evidence="11">Multi-pass membrane protein</topology>
    </subcellularLocation>
    <subcellularLocation>
        <location evidence="2">Cell membrane</location>
        <topology evidence="2">Peripheral membrane protein</topology>
    </subcellularLocation>
    <subcellularLocation>
        <location evidence="1">Membrane</location>
        <topology evidence="1">Multi-pass membrane protein</topology>
    </subcellularLocation>
</comment>
<keyword evidence="9 11" id="KW-1133">Transmembrane helix</keyword>
<dbReference type="Pfam" id="PF08352">
    <property type="entry name" value="oligo_HPY"/>
    <property type="match status" value="1"/>
</dbReference>
<comment type="caution">
    <text evidence="15">The sequence shown here is derived from an EMBL/GenBank/DDBJ whole genome shotgun (WGS) entry which is preliminary data.</text>
</comment>
<feature type="transmembrane region" description="Helical" evidence="11">
    <location>
        <begin position="286"/>
        <end position="306"/>
    </location>
</feature>
<evidence type="ECO:0000256" key="12">
    <source>
        <dbReference type="SAM" id="MobiDB-lite"/>
    </source>
</evidence>
<evidence type="ECO:0000256" key="4">
    <source>
        <dbReference type="ARBA" id="ARBA00022448"/>
    </source>
</evidence>
<dbReference type="AlphaFoldDB" id="A0A558B740"/>
<keyword evidence="5" id="KW-1003">Cell membrane</keyword>
<dbReference type="CDD" id="cd03257">
    <property type="entry name" value="ABC_NikE_OppD_transporters"/>
    <property type="match status" value="1"/>
</dbReference>
<dbReference type="OrthoDB" id="3327300at2"/>
<dbReference type="Pfam" id="PF00528">
    <property type="entry name" value="BPD_transp_1"/>
    <property type="match status" value="1"/>
</dbReference>
<dbReference type="InterPro" id="IPR035906">
    <property type="entry name" value="MetI-like_sf"/>
</dbReference>
<evidence type="ECO:0000256" key="2">
    <source>
        <dbReference type="ARBA" id="ARBA00004202"/>
    </source>
</evidence>
<evidence type="ECO:0000256" key="9">
    <source>
        <dbReference type="ARBA" id="ARBA00022989"/>
    </source>
</evidence>